<dbReference type="Pfam" id="PF13676">
    <property type="entry name" value="TIR_2"/>
    <property type="match status" value="1"/>
</dbReference>
<dbReference type="Pfam" id="PF14516">
    <property type="entry name" value="AAA_35"/>
    <property type="match status" value="1"/>
</dbReference>
<evidence type="ECO:0000259" key="1">
    <source>
        <dbReference type="PROSITE" id="PS50104"/>
    </source>
</evidence>
<dbReference type="AlphaFoldDB" id="A0A1U7J5V9"/>
<dbReference type="Gene3D" id="3.40.50.300">
    <property type="entry name" value="P-loop containing nucleotide triphosphate hydrolases"/>
    <property type="match status" value="1"/>
</dbReference>
<dbReference type="SUPFAM" id="SSF52200">
    <property type="entry name" value="Toll/Interleukin receptor TIR domain"/>
    <property type="match status" value="1"/>
</dbReference>
<keyword evidence="3" id="KW-1185">Reference proteome</keyword>
<feature type="domain" description="TIR" evidence="1">
    <location>
        <begin position="220"/>
        <end position="356"/>
    </location>
</feature>
<proteinExistence type="predicted"/>
<evidence type="ECO:0000313" key="3">
    <source>
        <dbReference type="Proteomes" id="UP000185557"/>
    </source>
</evidence>
<dbReference type="OrthoDB" id="502668at2"/>
<reference evidence="2 3" key="1">
    <citation type="submission" date="2016-11" db="EMBL/GenBank/DDBJ databases">
        <title>Draft Genome Sequences of Nine Cyanobacterial Strains from Diverse Habitats.</title>
        <authorList>
            <person name="Zhu T."/>
            <person name="Hou S."/>
            <person name="Lu X."/>
            <person name="Hess W.R."/>
        </authorList>
    </citation>
    <scope>NUCLEOTIDE SEQUENCE [LARGE SCALE GENOMIC DNA]</scope>
    <source>
        <strain evidence="2 3">NIES-30</strain>
    </source>
</reference>
<dbReference type="Proteomes" id="UP000185557">
    <property type="component" value="Unassembled WGS sequence"/>
</dbReference>
<dbReference type="Gene3D" id="3.40.50.10140">
    <property type="entry name" value="Toll/interleukin-1 receptor homology (TIR) domain"/>
    <property type="match status" value="1"/>
</dbReference>
<dbReference type="STRING" id="549789.NIES30_09730"/>
<dbReference type="SUPFAM" id="SSF52540">
    <property type="entry name" value="P-loop containing nucleoside triphosphate hydrolases"/>
    <property type="match status" value="1"/>
</dbReference>
<dbReference type="EMBL" id="MRCG01000006">
    <property type="protein sequence ID" value="OKH48308.1"/>
    <property type="molecule type" value="Genomic_DNA"/>
</dbReference>
<dbReference type="InterPro" id="IPR035897">
    <property type="entry name" value="Toll_tir_struct_dom_sf"/>
</dbReference>
<sequence>MPSQPPVRRILILAANPTDTSRLRLDAEVREIQEGLKRSDGRKQFEVTSRWAVRTDDLRRALLEHEPHIVHFSGHGDGEDGLTLEDGQGKAKLVNTAALTRLFKQFPSIECVLLNACYSEVQATALATLGPYVIGMNRAIGDRAAIEFAKGFYDGLGYNRTYPDAFEFGLTAIDLEGIPETATPVLKQGKPQLIKPDLAPESTKSRNFSPVFTPQPQAETQVRIFLSYKRGVEPDEPVALDIYAALSSQHQVFIDQAMVVGTPWVEAIKREIAQADVLIVLLSATSLQSEMVQQEIELAYEAANDRHGLPKIFPVRLAHTAPFPYPLNQYLDPLQWAFLETPTDTPQLITQLQSALAGNSLPIDTEIAKQKLLQRTVPISLAPPTPLAQPPAYHTPLAIPLEPPEGSMDTESEFYIERAEDTKALSALQRKGGTVTILGPRQMGKSSLLIRTITQARQQQKRVVFLDFQRLEIAALTEDDLFYRRFCEWMTVSLRLPSQVDTYWDKYKSLGNPLRCTYYVQDYLLAEVNQSIFLAMDEVDKLIAAPFRDEFFSMLRSWHNERAFEPVWKLLDLAMVTCTEPYQLIQDLNQSPFNVGTSLTLKDFNETEVAELNRRHNGVLSLADQQTLMAWVGGHPYLTRKALYEAASGNMTAADVFDAATVDQGPFGGHLRYHLFRMDDKPHLVQGMLQVIRSQTCSDEQVLRRLERAGLVRRVGRQVQPRCRLYAEYFREHLRE</sequence>
<dbReference type="InterPro" id="IPR027417">
    <property type="entry name" value="P-loop_NTPase"/>
</dbReference>
<dbReference type="PROSITE" id="PS50104">
    <property type="entry name" value="TIR"/>
    <property type="match status" value="1"/>
</dbReference>
<gene>
    <name evidence="2" type="ORF">NIES30_09730</name>
</gene>
<protein>
    <submittedName>
        <fullName evidence="2">ATPase</fullName>
    </submittedName>
</protein>
<accession>A0A1U7J5V9</accession>
<dbReference type="RefSeq" id="WP_073608237.1">
    <property type="nucleotide sequence ID" value="NZ_MRCG01000006.1"/>
</dbReference>
<dbReference type="InterPro" id="IPR024983">
    <property type="entry name" value="CHAT_dom"/>
</dbReference>
<organism evidence="2 3">
    <name type="scientific">Phormidium tenue NIES-30</name>
    <dbReference type="NCBI Taxonomy" id="549789"/>
    <lineage>
        <taxon>Bacteria</taxon>
        <taxon>Bacillati</taxon>
        <taxon>Cyanobacteriota</taxon>
        <taxon>Cyanophyceae</taxon>
        <taxon>Oscillatoriophycideae</taxon>
        <taxon>Oscillatoriales</taxon>
        <taxon>Oscillatoriaceae</taxon>
        <taxon>Phormidium</taxon>
    </lineage>
</organism>
<name>A0A1U7J5V9_9CYAN</name>
<comment type="caution">
    <text evidence="2">The sequence shown here is derived from an EMBL/GenBank/DDBJ whole genome shotgun (WGS) entry which is preliminary data.</text>
</comment>
<evidence type="ECO:0000313" key="2">
    <source>
        <dbReference type="EMBL" id="OKH48308.1"/>
    </source>
</evidence>
<dbReference type="GO" id="GO:0007165">
    <property type="term" value="P:signal transduction"/>
    <property type="evidence" value="ECO:0007669"/>
    <property type="project" value="InterPro"/>
</dbReference>
<dbReference type="InterPro" id="IPR000157">
    <property type="entry name" value="TIR_dom"/>
</dbReference>
<dbReference type="Pfam" id="PF12770">
    <property type="entry name" value="CHAT"/>
    <property type="match status" value="1"/>
</dbReference>